<dbReference type="InterPro" id="IPR011013">
    <property type="entry name" value="Gal_mutarotase_sf_dom"/>
</dbReference>
<dbReference type="PANTHER" id="PTHR11122">
    <property type="entry name" value="APOSPORY-ASSOCIATED PROTEIN C-RELATED"/>
    <property type="match status" value="1"/>
</dbReference>
<proteinExistence type="inferred from homology"/>
<feature type="active site" evidence="5">
    <location>
        <position position="259"/>
    </location>
</feature>
<protein>
    <recommendedName>
        <fullName evidence="4">Putative glucose-6-phosphate 1-epimerase</fullName>
        <ecNumber evidence="4">5.1.3.15</ecNumber>
    </recommendedName>
</protein>
<keyword evidence="7" id="KW-1185">Reference proteome</keyword>
<sequence length="299" mass="33185">MRDLTSARLARLGDLETVELSTPHGRATIARLGATVVEYRDAGDNDVLWLSPTSRLDGSRPIRGGIPVCWPWFGAHPSDPDRGAHGFARHLPWQIERLENDERQAVAVFSLTDDDTTRARWPHPFRLTLTVRLDEKLHLELAAENPGDAEWQLSEALHSYFQVHDARGIRVEGLAGLRYWDKQQGGVRGRQSSDVIVQPPIDRVFFDHRGEAVIHDAGRRLRIAKNGSATTVVWNPGPKGVRGFDDIPDDAWPTMLCVETANALDNTYRLGPGERHVLSASISSEVGTEIAMEKAVTDG</sequence>
<dbReference type="RefSeq" id="WP_156573865.1">
    <property type="nucleotide sequence ID" value="NZ_CP046415.1"/>
</dbReference>
<evidence type="ECO:0000313" key="6">
    <source>
        <dbReference type="EMBL" id="QGT78452.1"/>
    </source>
</evidence>
<dbReference type="EC" id="5.1.3.15" evidence="4"/>
<dbReference type="PANTHER" id="PTHR11122:SF13">
    <property type="entry name" value="GLUCOSE-6-PHOSPHATE 1-EPIMERASE"/>
    <property type="match status" value="1"/>
</dbReference>
<dbReference type="PIRSF" id="PIRSF016020">
    <property type="entry name" value="PHexose_mutarotase"/>
    <property type="match status" value="1"/>
</dbReference>
<comment type="catalytic activity">
    <reaction evidence="1">
        <text>alpha-D-glucose 6-phosphate = beta-D-glucose 6-phosphate</text>
        <dbReference type="Rhea" id="RHEA:16249"/>
        <dbReference type="ChEBI" id="CHEBI:58225"/>
        <dbReference type="ChEBI" id="CHEBI:58247"/>
        <dbReference type="EC" id="5.1.3.15"/>
    </reaction>
</comment>
<organism evidence="6 7">
    <name type="scientific">Guyparkeria halophila</name>
    <dbReference type="NCBI Taxonomy" id="47960"/>
    <lineage>
        <taxon>Bacteria</taxon>
        <taxon>Pseudomonadati</taxon>
        <taxon>Pseudomonadota</taxon>
        <taxon>Gammaproteobacteria</taxon>
        <taxon>Chromatiales</taxon>
        <taxon>Thioalkalibacteraceae</taxon>
        <taxon>Guyparkeria</taxon>
    </lineage>
</organism>
<dbReference type="SUPFAM" id="SSF74650">
    <property type="entry name" value="Galactose mutarotase-like"/>
    <property type="match status" value="1"/>
</dbReference>
<evidence type="ECO:0000256" key="1">
    <source>
        <dbReference type="ARBA" id="ARBA00001096"/>
    </source>
</evidence>
<dbReference type="AlphaFoldDB" id="A0A6I6DA74"/>
<dbReference type="GO" id="GO:0005737">
    <property type="term" value="C:cytoplasm"/>
    <property type="evidence" value="ECO:0007669"/>
    <property type="project" value="TreeGrafter"/>
</dbReference>
<reference evidence="6 7" key="1">
    <citation type="submission" date="2019-11" db="EMBL/GenBank/DDBJ databases">
        <authorList>
            <person name="Zhang J."/>
            <person name="Sun C."/>
        </authorList>
    </citation>
    <scope>NUCLEOTIDE SEQUENCE [LARGE SCALE GENOMIC DNA]</scope>
    <source>
        <strain evidence="7">sp2</strain>
    </source>
</reference>
<dbReference type="CDD" id="cd09020">
    <property type="entry name" value="D-hex-6-P-epi_like"/>
    <property type="match status" value="1"/>
</dbReference>
<dbReference type="InterPro" id="IPR014718">
    <property type="entry name" value="GH-type_carb-bd"/>
</dbReference>
<evidence type="ECO:0000313" key="7">
    <source>
        <dbReference type="Proteomes" id="UP000427716"/>
    </source>
</evidence>
<dbReference type="InterPro" id="IPR008183">
    <property type="entry name" value="Aldose_1/G6P_1-epimerase"/>
</dbReference>
<dbReference type="GO" id="GO:0005975">
    <property type="term" value="P:carbohydrate metabolic process"/>
    <property type="evidence" value="ECO:0007669"/>
    <property type="project" value="InterPro"/>
</dbReference>
<dbReference type="GO" id="GO:0047938">
    <property type="term" value="F:glucose-6-phosphate 1-epimerase activity"/>
    <property type="evidence" value="ECO:0007669"/>
    <property type="project" value="UniProtKB-UniRule"/>
</dbReference>
<dbReference type="KEGG" id="ghl:GM160_05800"/>
<accession>A0A6I6DA74</accession>
<evidence type="ECO:0000256" key="3">
    <source>
        <dbReference type="ARBA" id="ARBA00023235"/>
    </source>
</evidence>
<evidence type="ECO:0000256" key="2">
    <source>
        <dbReference type="ARBA" id="ARBA00005866"/>
    </source>
</evidence>
<dbReference type="Proteomes" id="UP000427716">
    <property type="component" value="Chromosome"/>
</dbReference>
<dbReference type="GO" id="GO:0030246">
    <property type="term" value="F:carbohydrate binding"/>
    <property type="evidence" value="ECO:0007669"/>
    <property type="project" value="UniProtKB-UniRule"/>
</dbReference>
<evidence type="ECO:0000256" key="4">
    <source>
        <dbReference type="PIRNR" id="PIRNR016020"/>
    </source>
</evidence>
<comment type="similarity">
    <text evidence="2 4">Belongs to the glucose-6-phosphate 1-epimerase family.</text>
</comment>
<dbReference type="InterPro" id="IPR025532">
    <property type="entry name" value="G6P_1-epimerase"/>
</dbReference>
<dbReference type="Gene3D" id="2.70.98.10">
    <property type="match status" value="1"/>
</dbReference>
<dbReference type="Pfam" id="PF01263">
    <property type="entry name" value="Aldose_epim"/>
    <property type="match status" value="1"/>
</dbReference>
<evidence type="ECO:0000256" key="5">
    <source>
        <dbReference type="PIRSR" id="PIRSR016020-1"/>
    </source>
</evidence>
<dbReference type="EMBL" id="CP046415">
    <property type="protein sequence ID" value="QGT78452.1"/>
    <property type="molecule type" value="Genomic_DNA"/>
</dbReference>
<name>A0A6I6DA74_9GAMM</name>
<feature type="active site" evidence="5">
    <location>
        <position position="158"/>
    </location>
</feature>
<gene>
    <name evidence="6" type="ORF">GM160_05800</name>
</gene>
<keyword evidence="3 4" id="KW-0413">Isomerase</keyword>